<protein>
    <submittedName>
        <fullName evidence="2">Uncharacterized protein</fullName>
    </submittedName>
</protein>
<organism evidence="2">
    <name type="scientific">Myoviridae sp. ctIty1</name>
    <dbReference type="NCBI Taxonomy" id="2827673"/>
    <lineage>
        <taxon>Viruses</taxon>
        <taxon>Duplodnaviria</taxon>
        <taxon>Heunggongvirae</taxon>
        <taxon>Uroviricota</taxon>
        <taxon>Caudoviricetes</taxon>
    </lineage>
</organism>
<accession>A0A8S5TGT0</accession>
<keyword evidence="1" id="KW-0175">Coiled coil</keyword>
<proteinExistence type="predicted"/>
<feature type="coiled-coil region" evidence="1">
    <location>
        <begin position="36"/>
        <end position="63"/>
    </location>
</feature>
<evidence type="ECO:0000313" key="2">
    <source>
        <dbReference type="EMBL" id="DAF62478.1"/>
    </source>
</evidence>
<evidence type="ECO:0000256" key="1">
    <source>
        <dbReference type="SAM" id="Coils"/>
    </source>
</evidence>
<reference evidence="2" key="1">
    <citation type="journal article" date="2021" name="Proc. Natl. Acad. Sci. U.S.A.">
        <title>A Catalog of Tens of Thousands of Viruses from Human Metagenomes Reveals Hidden Associations with Chronic Diseases.</title>
        <authorList>
            <person name="Tisza M.J."/>
            <person name="Buck C.B."/>
        </authorList>
    </citation>
    <scope>NUCLEOTIDE SEQUENCE</scope>
    <source>
        <strain evidence="2">CtIty1</strain>
    </source>
</reference>
<sequence>MALYKLNEFSDSLFESMDIILENTGDAILDSDYRLKGELEEGLLEVENRIKQYETELRNTINSKPRSWLERKLVEFKVKLRKFELKHKLTKSNKSKTILQKIVSILTRIVKFINDKLLKFTRYVTDKFSKKDEYDKAFERAHRINTIRYHRSRIKKYEGFKDSYKKDINNMDEEIKRRIDYLKNNKK</sequence>
<name>A0A8S5TGT0_9CAUD</name>
<dbReference type="EMBL" id="BK032823">
    <property type="protein sequence ID" value="DAF62478.1"/>
    <property type="molecule type" value="Genomic_DNA"/>
</dbReference>